<name>A0ABD1HMR3_SALDI</name>
<organism evidence="10 11">
    <name type="scientific">Salvia divinorum</name>
    <name type="common">Maria pastora</name>
    <name type="synonym">Diviner's sage</name>
    <dbReference type="NCBI Taxonomy" id="28513"/>
    <lineage>
        <taxon>Eukaryota</taxon>
        <taxon>Viridiplantae</taxon>
        <taxon>Streptophyta</taxon>
        <taxon>Embryophyta</taxon>
        <taxon>Tracheophyta</taxon>
        <taxon>Spermatophyta</taxon>
        <taxon>Magnoliopsida</taxon>
        <taxon>eudicotyledons</taxon>
        <taxon>Gunneridae</taxon>
        <taxon>Pentapetalae</taxon>
        <taxon>asterids</taxon>
        <taxon>lamiids</taxon>
        <taxon>Lamiales</taxon>
        <taxon>Lamiaceae</taxon>
        <taxon>Nepetoideae</taxon>
        <taxon>Mentheae</taxon>
        <taxon>Salviinae</taxon>
        <taxon>Salvia</taxon>
        <taxon>Salvia subgen. Calosphace</taxon>
    </lineage>
</organism>
<dbReference type="Proteomes" id="UP001567538">
    <property type="component" value="Unassembled WGS sequence"/>
</dbReference>
<reference evidence="10 11" key="1">
    <citation type="submission" date="2024-06" db="EMBL/GenBank/DDBJ databases">
        <title>A chromosome level genome sequence of Diviner's sage (Salvia divinorum).</title>
        <authorList>
            <person name="Ford S.A."/>
            <person name="Ro D.-K."/>
            <person name="Ness R.W."/>
            <person name="Phillips M.A."/>
        </authorList>
    </citation>
    <scope>NUCLEOTIDE SEQUENCE [LARGE SCALE GENOMIC DNA]</scope>
    <source>
        <strain evidence="10">SAF-2024a</strain>
        <tissue evidence="10">Leaf</tissue>
    </source>
</reference>
<dbReference type="Gene3D" id="3.80.10.10">
    <property type="entry name" value="Ribonuclease Inhibitor"/>
    <property type="match status" value="1"/>
</dbReference>
<dbReference type="Gene3D" id="1.10.8.430">
    <property type="entry name" value="Helical domain of apoptotic protease-activating factors"/>
    <property type="match status" value="1"/>
</dbReference>
<dbReference type="GO" id="GO:0051707">
    <property type="term" value="P:response to other organism"/>
    <property type="evidence" value="ECO:0007669"/>
    <property type="project" value="UniProtKB-ARBA"/>
</dbReference>
<dbReference type="FunFam" id="1.10.10.10:FF:000322">
    <property type="entry name" value="Probable disease resistance protein At1g63360"/>
    <property type="match status" value="1"/>
</dbReference>
<evidence type="ECO:0000256" key="1">
    <source>
        <dbReference type="ARBA" id="ARBA00008894"/>
    </source>
</evidence>
<dbReference type="Gene3D" id="3.40.50.300">
    <property type="entry name" value="P-loop containing nucleotide triphosphate hydrolases"/>
    <property type="match status" value="1"/>
</dbReference>
<dbReference type="InterPro" id="IPR032675">
    <property type="entry name" value="LRR_dom_sf"/>
</dbReference>
<evidence type="ECO:0000259" key="7">
    <source>
        <dbReference type="Pfam" id="PF00931"/>
    </source>
</evidence>
<dbReference type="Gene3D" id="1.10.10.10">
    <property type="entry name" value="Winged helix-like DNA-binding domain superfamily/Winged helix DNA-binding domain"/>
    <property type="match status" value="1"/>
</dbReference>
<evidence type="ECO:0000256" key="2">
    <source>
        <dbReference type="ARBA" id="ARBA00022614"/>
    </source>
</evidence>
<sequence>MVRQENVVDFKDEMDAVIGYLTEQTDELDVITMVGMPGSGKKTLAQMILDDSKIKYEFTTRMWVDVSGEFKEKDILLTILSNFISISEDVKGKSYEALIDQLISYLEREKFLIVLVDMWSLDDWDSLRIALPKSGKVLITTSNEEVGQYTSKFRQPYKVRPKSESESWELLQLEVFGKTECPPELETVGQLIAKQCEGLQLLVVSMAGILERRDLSYGNDIKARRIAWIETCRSISEYRRMKFYDILPIHMKLCFLYLASFPYDHEIAAGELISMWIAEGFIAPQNGLSLEECAESYLEDLIRINLVICERIKANGKVKTCRINRMLHDFCKKEAGKEGEDLLTEIKFIDGEFHPPISRMSIYHRLSIHSNISDFFSQKPVCPRTRSLFVFSKEEVCLSKEIISSIPTSFKLLRVLNAKQIKFTHFLPDIGELLHLRYLALSSNISILPAYFSNFWNIQTLIVNTTSPTLEIKPDILKFAKLRHFKTNASANLCKVDTAHGGGEKLQSLATISPKSCTKELFNRAHNLKKLGIRGKISLLLDGKIESFENLAALSNLENLKLLNDAYPNPPSQGRLHSLPPHKNFPPALKSLTLAATYLEWSQIRILEHLENLEVLKLKEKAFVGQSWRTCGGGFRSLKALHIAKTNLSTWVASASHFPELRRLKLRNCNQLKNVPIELADIESLRLLDLYETKLAADSAKRFLVEKQRLLKEQSKDTEDFKLSIYPLSSYEQSDLRGDTHATCDVEGEIEPCLEEGMDVEANQVSRIEIERVDQEDRRAKREIKHYGPRNKRVDVPRYRRRSGLRVMRLQQAQAKRLLQPKVHLHQARNQFAHLYTSHQQGPRLDLGATSTHPRIS</sequence>
<keyword evidence="11" id="KW-1185">Reference proteome</keyword>
<dbReference type="PANTHER" id="PTHR23155:SF1193">
    <property type="entry name" value="DISEASE RESISTANCE PROTEIN RPP13-RELATED"/>
    <property type="match status" value="1"/>
</dbReference>
<keyword evidence="3" id="KW-0677">Repeat</keyword>
<dbReference type="GO" id="GO:0005524">
    <property type="term" value="F:ATP binding"/>
    <property type="evidence" value="ECO:0007669"/>
    <property type="project" value="UniProtKB-KW"/>
</dbReference>
<dbReference type="Pfam" id="PF00931">
    <property type="entry name" value="NB-ARC"/>
    <property type="match status" value="1"/>
</dbReference>
<dbReference type="GO" id="GO:0006952">
    <property type="term" value="P:defense response"/>
    <property type="evidence" value="ECO:0007669"/>
    <property type="project" value="UniProtKB-KW"/>
</dbReference>
<dbReference type="InterPro" id="IPR055414">
    <property type="entry name" value="LRR_R13L4/SHOC2-like"/>
</dbReference>
<evidence type="ECO:0000313" key="11">
    <source>
        <dbReference type="Proteomes" id="UP001567538"/>
    </source>
</evidence>
<feature type="domain" description="Disease resistance R13L4/SHOC-2-like LRR" evidence="9">
    <location>
        <begin position="386"/>
        <end position="686"/>
    </location>
</feature>
<keyword evidence="4" id="KW-0547">Nucleotide-binding</keyword>
<dbReference type="InterPro" id="IPR027417">
    <property type="entry name" value="P-loop_NTPase"/>
</dbReference>
<feature type="domain" description="Disease resistance protein winged helix" evidence="8">
    <location>
        <begin position="261"/>
        <end position="330"/>
    </location>
</feature>
<feature type="domain" description="NB-ARC" evidence="7">
    <location>
        <begin position="11"/>
        <end position="179"/>
    </location>
</feature>
<proteinExistence type="inferred from homology"/>
<keyword evidence="2" id="KW-0433">Leucine-rich repeat</keyword>
<dbReference type="InterPro" id="IPR042197">
    <property type="entry name" value="Apaf_helical"/>
</dbReference>
<evidence type="ECO:0000256" key="4">
    <source>
        <dbReference type="ARBA" id="ARBA00022741"/>
    </source>
</evidence>
<evidence type="ECO:0000259" key="8">
    <source>
        <dbReference type="Pfam" id="PF23559"/>
    </source>
</evidence>
<dbReference type="PRINTS" id="PR00364">
    <property type="entry name" value="DISEASERSIST"/>
</dbReference>
<comment type="caution">
    <text evidence="10">The sequence shown here is derived from an EMBL/GenBank/DDBJ whole genome shotgun (WGS) entry which is preliminary data.</text>
</comment>
<evidence type="ECO:0000256" key="6">
    <source>
        <dbReference type="ARBA" id="ARBA00022840"/>
    </source>
</evidence>
<dbReference type="InterPro" id="IPR058922">
    <property type="entry name" value="WHD_DRP"/>
</dbReference>
<dbReference type="SUPFAM" id="SSF52058">
    <property type="entry name" value="L domain-like"/>
    <property type="match status" value="1"/>
</dbReference>
<dbReference type="AlphaFoldDB" id="A0ABD1HMR3"/>
<evidence type="ECO:0000259" key="9">
    <source>
        <dbReference type="Pfam" id="PF23598"/>
    </source>
</evidence>
<dbReference type="EMBL" id="JBEAFC010000005">
    <property type="protein sequence ID" value="KAL1556286.1"/>
    <property type="molecule type" value="Genomic_DNA"/>
</dbReference>
<evidence type="ECO:0000256" key="5">
    <source>
        <dbReference type="ARBA" id="ARBA00022821"/>
    </source>
</evidence>
<dbReference type="InterPro" id="IPR002182">
    <property type="entry name" value="NB-ARC"/>
</dbReference>
<keyword evidence="5" id="KW-0611">Plant defense</keyword>
<dbReference type="InterPro" id="IPR044974">
    <property type="entry name" value="Disease_R_plants"/>
</dbReference>
<dbReference type="Pfam" id="PF23559">
    <property type="entry name" value="WHD_DRP"/>
    <property type="match status" value="1"/>
</dbReference>
<dbReference type="Pfam" id="PF23598">
    <property type="entry name" value="LRR_14"/>
    <property type="match status" value="1"/>
</dbReference>
<evidence type="ECO:0000256" key="3">
    <source>
        <dbReference type="ARBA" id="ARBA00022737"/>
    </source>
</evidence>
<comment type="similarity">
    <text evidence="1">Belongs to the disease resistance NB-LRR family.</text>
</comment>
<gene>
    <name evidence="10" type="ORF">AAHA92_11934</name>
</gene>
<keyword evidence="6" id="KW-0067">ATP-binding</keyword>
<protein>
    <submittedName>
        <fullName evidence="10">Late blight resistance protein R1A-3</fullName>
    </submittedName>
</protein>
<accession>A0ABD1HMR3</accession>
<evidence type="ECO:0000313" key="10">
    <source>
        <dbReference type="EMBL" id="KAL1556286.1"/>
    </source>
</evidence>
<dbReference type="InterPro" id="IPR036388">
    <property type="entry name" value="WH-like_DNA-bd_sf"/>
</dbReference>
<dbReference type="PANTHER" id="PTHR23155">
    <property type="entry name" value="DISEASE RESISTANCE PROTEIN RP"/>
    <property type="match status" value="1"/>
</dbReference>
<dbReference type="SUPFAM" id="SSF52540">
    <property type="entry name" value="P-loop containing nucleoside triphosphate hydrolases"/>
    <property type="match status" value="1"/>
</dbReference>